<gene>
    <name evidence="1" type="ORF">Cfor_04915</name>
</gene>
<protein>
    <submittedName>
        <fullName evidence="1">Uncharacterized protein</fullName>
    </submittedName>
</protein>
<dbReference type="OrthoDB" id="8185788at2759"/>
<evidence type="ECO:0000313" key="2">
    <source>
        <dbReference type="Proteomes" id="UP000502823"/>
    </source>
</evidence>
<proteinExistence type="predicted"/>
<reference evidence="2" key="1">
    <citation type="submission" date="2020-01" db="EMBL/GenBank/DDBJ databases">
        <title>Draft genome sequence of the Termite Coptotermes fromosanus.</title>
        <authorList>
            <person name="Itakura S."/>
            <person name="Yosikawa Y."/>
            <person name="Umezawa K."/>
        </authorList>
    </citation>
    <scope>NUCLEOTIDE SEQUENCE [LARGE SCALE GENOMIC DNA]</scope>
</reference>
<dbReference type="InParanoid" id="A0A6L2PTT6"/>
<sequence>MSRCHPARRGICKDATHVLTYLFQTLNTPLGFSMHLYTLVTQDLGLNFDQIISLIKKSEVCSTPGCWDLGDVGSHCC</sequence>
<organism evidence="1 2">
    <name type="scientific">Coptotermes formosanus</name>
    <name type="common">Formosan subterranean termite</name>
    <dbReference type="NCBI Taxonomy" id="36987"/>
    <lineage>
        <taxon>Eukaryota</taxon>
        <taxon>Metazoa</taxon>
        <taxon>Ecdysozoa</taxon>
        <taxon>Arthropoda</taxon>
        <taxon>Hexapoda</taxon>
        <taxon>Insecta</taxon>
        <taxon>Pterygota</taxon>
        <taxon>Neoptera</taxon>
        <taxon>Polyneoptera</taxon>
        <taxon>Dictyoptera</taxon>
        <taxon>Blattodea</taxon>
        <taxon>Blattoidea</taxon>
        <taxon>Termitoidae</taxon>
        <taxon>Rhinotermitidae</taxon>
        <taxon>Coptotermes</taxon>
    </lineage>
</organism>
<accession>A0A6L2PTT6</accession>
<comment type="caution">
    <text evidence="1">The sequence shown here is derived from an EMBL/GenBank/DDBJ whole genome shotgun (WGS) entry which is preliminary data.</text>
</comment>
<dbReference type="EMBL" id="BLKM01000594">
    <property type="protein sequence ID" value="GFG36033.1"/>
    <property type="molecule type" value="Genomic_DNA"/>
</dbReference>
<name>A0A6L2PTT6_COPFO</name>
<dbReference type="AlphaFoldDB" id="A0A6L2PTT6"/>
<keyword evidence="2" id="KW-1185">Reference proteome</keyword>
<evidence type="ECO:0000313" key="1">
    <source>
        <dbReference type="EMBL" id="GFG36033.1"/>
    </source>
</evidence>
<dbReference type="Proteomes" id="UP000502823">
    <property type="component" value="Unassembled WGS sequence"/>
</dbReference>